<reference evidence="1 2" key="1">
    <citation type="journal article" date="2019" name="ISME J.">
        <title>Deianiraea, an extracellular bacterium associated with the ciliate Paramecium, suggests an alternative scenario for the evolution of Rickettsiales.</title>
        <authorList>
            <person name="Castelli M."/>
            <person name="Sabaneyeva E."/>
            <person name="Lanzoni O."/>
            <person name="Lebedeva N."/>
            <person name="Floriano A.M."/>
            <person name="Gaiarsa S."/>
            <person name="Benken K."/>
            <person name="Modeo L."/>
            <person name="Bandi C."/>
            <person name="Potekhin A."/>
            <person name="Sassera D."/>
            <person name="Petroni G."/>
        </authorList>
    </citation>
    <scope>NUCLEOTIDE SEQUENCE [LARGE SCALE GENOMIC DNA]</scope>
    <source>
        <strain evidence="1">CyL4-1</strain>
    </source>
</reference>
<dbReference type="Proteomes" id="UP000321934">
    <property type="component" value="Chromosome"/>
</dbReference>
<organism evidence="1 2">
    <name type="scientific">Candidatus Deianiraea vastatrix</name>
    <dbReference type="NCBI Taxonomy" id="2163644"/>
    <lineage>
        <taxon>Bacteria</taxon>
        <taxon>Pseudomonadati</taxon>
        <taxon>Pseudomonadota</taxon>
        <taxon>Alphaproteobacteria</taxon>
        <taxon>Rickettsiales</taxon>
        <taxon>Candidatus Deianiraeaceae</taxon>
        <taxon>Candidatus Deianiraea</taxon>
    </lineage>
</organism>
<evidence type="ECO:0000313" key="2">
    <source>
        <dbReference type="Proteomes" id="UP000321934"/>
    </source>
</evidence>
<keyword evidence="2" id="KW-1185">Reference proteome</keyword>
<sequence>MDKSRLVIKQESNLDLYKSRYKPLEKEAEIDFTKEDNEIYESFTEIIDDNNNEGEQENSKLQESIIKYIDDNDINIYSDNNKHENLLTPDDVDIYKDDKYKNKDPLYLKTSTTFNNIKNNNIKGILYSIEEEMSDDIDSKKGTPCNTINRFNQSPEILTEFDISNEEGYTSPYERIRPLEELYSGIEHTSYDEIRPFKESNQLDSLIQERKNIKERFNTIGKKINNTGNEFNDLEKKVNKMYYRMLKIKNKKPNVIKTNANPYATQPLRPSSHINTKPIFITTKANPYATQPLRHSISYIKTKQIDQDISSTGGTASLYNTCSNKGIFSTGLTTNTLEARSYNNRKKLTDKDIVKQASKVFSR</sequence>
<dbReference type="RefSeq" id="WP_146820529.1">
    <property type="nucleotide sequence ID" value="NZ_CP029077.1"/>
</dbReference>
<dbReference type="EMBL" id="CP029077">
    <property type="protein sequence ID" value="QED23243.1"/>
    <property type="molecule type" value="Genomic_DNA"/>
</dbReference>
<evidence type="ECO:0000313" key="1">
    <source>
        <dbReference type="EMBL" id="QED23243.1"/>
    </source>
</evidence>
<gene>
    <name evidence="1" type="ORF">Deia_00443</name>
</gene>
<proteinExistence type="predicted"/>
<dbReference type="AlphaFoldDB" id="A0A5B8XD83"/>
<accession>A0A5B8XD83</accession>
<protein>
    <submittedName>
        <fullName evidence="1">Uncharacterized protein</fullName>
    </submittedName>
</protein>
<name>A0A5B8XD83_9RICK</name>